<dbReference type="InterPro" id="IPR021704">
    <property type="entry name" value="DUF3287"/>
</dbReference>
<sequence length="292" mass="33006">MEFNLRCSESMPVLSRVGMMDGDVPNVPSRRPSPPRGFFRFQIQAPCALIKDLPDRNQEIAMAFIKALAIQHQKLTLERRKLRKKIHRMQRRVTAISRDLHTLNSHPGDWIELGISEFARIPDCMMPILDLAGQGVQVEVKNWHHTVQNASKFGDSKLDPISRVGVEGVKVLDQSTRSLNLEPEEATRWRRPPTRHIWNISIHHSDPGEIWHGLRTSKVERMGISREDIVGPPSPLVAFTSESAMSLGTIKLPVLAGKVSKIVDFVVFDKSAAYNIILGTPWIYQMKAVPSF</sequence>
<dbReference type="Proteomes" id="UP000694251">
    <property type="component" value="Chromosome 9"/>
</dbReference>
<reference evidence="2 3" key="1">
    <citation type="submission" date="2020-12" db="EMBL/GenBank/DDBJ databases">
        <title>Concerted genomic and epigenomic changes stabilize Arabidopsis allopolyploids.</title>
        <authorList>
            <person name="Chen Z."/>
        </authorList>
    </citation>
    <scope>NUCLEOTIDE SEQUENCE [LARGE SCALE GENOMIC DNA]</scope>
    <source>
        <strain evidence="2">As9502</strain>
        <tissue evidence="2">Leaf</tissue>
    </source>
</reference>
<protein>
    <submittedName>
        <fullName evidence="2">Uncharacterized protein</fullName>
    </submittedName>
</protein>
<comment type="caution">
    <text evidence="2">The sequence shown here is derived from an EMBL/GenBank/DDBJ whole genome shotgun (WGS) entry which is preliminary data.</text>
</comment>
<dbReference type="OrthoDB" id="1106691at2759"/>
<dbReference type="Pfam" id="PF11690">
    <property type="entry name" value="DUF3287"/>
    <property type="match status" value="1"/>
</dbReference>
<evidence type="ECO:0000313" key="2">
    <source>
        <dbReference type="EMBL" id="KAG7572608.1"/>
    </source>
</evidence>
<feature type="coiled-coil region" evidence="1">
    <location>
        <begin position="65"/>
        <end position="99"/>
    </location>
</feature>
<accession>A0A8T2AF59</accession>
<keyword evidence="1" id="KW-0175">Coiled coil</keyword>
<evidence type="ECO:0000256" key="1">
    <source>
        <dbReference type="SAM" id="Coils"/>
    </source>
</evidence>
<gene>
    <name evidence="2" type="ORF">ISN44_As09g009680</name>
</gene>
<dbReference type="AlphaFoldDB" id="A0A8T2AF59"/>
<organism evidence="2 3">
    <name type="scientific">Arabidopsis suecica</name>
    <name type="common">Swedish thale-cress</name>
    <name type="synonym">Cardaminopsis suecica</name>
    <dbReference type="NCBI Taxonomy" id="45249"/>
    <lineage>
        <taxon>Eukaryota</taxon>
        <taxon>Viridiplantae</taxon>
        <taxon>Streptophyta</taxon>
        <taxon>Embryophyta</taxon>
        <taxon>Tracheophyta</taxon>
        <taxon>Spermatophyta</taxon>
        <taxon>Magnoliopsida</taxon>
        <taxon>eudicotyledons</taxon>
        <taxon>Gunneridae</taxon>
        <taxon>Pentapetalae</taxon>
        <taxon>rosids</taxon>
        <taxon>malvids</taxon>
        <taxon>Brassicales</taxon>
        <taxon>Brassicaceae</taxon>
        <taxon>Camelineae</taxon>
        <taxon>Arabidopsis</taxon>
    </lineage>
</organism>
<evidence type="ECO:0000313" key="3">
    <source>
        <dbReference type="Proteomes" id="UP000694251"/>
    </source>
</evidence>
<keyword evidence="3" id="KW-1185">Reference proteome</keyword>
<proteinExistence type="predicted"/>
<dbReference type="EMBL" id="JAEFBJ010000009">
    <property type="protein sequence ID" value="KAG7572608.1"/>
    <property type="molecule type" value="Genomic_DNA"/>
</dbReference>
<dbReference type="PANTHER" id="PTHR33240">
    <property type="entry name" value="OS08G0508500 PROTEIN"/>
    <property type="match status" value="1"/>
</dbReference>
<dbReference type="PANTHER" id="PTHR33240:SF8">
    <property type="entry name" value="OS03G0439900 PROTEIN"/>
    <property type="match status" value="1"/>
</dbReference>
<name>A0A8T2AF59_ARASU</name>